<protein>
    <submittedName>
        <fullName evidence="3">Phasin family protein</fullName>
    </submittedName>
</protein>
<dbReference type="InterPro" id="IPR018968">
    <property type="entry name" value="Phasin"/>
</dbReference>
<comment type="caution">
    <text evidence="3">The sequence shown here is derived from an EMBL/GenBank/DDBJ whole genome shotgun (WGS) entry which is preliminary data.</text>
</comment>
<organism evidence="3 4">
    <name type="scientific">Hyphobacterium vulgare</name>
    <dbReference type="NCBI Taxonomy" id="1736751"/>
    <lineage>
        <taxon>Bacteria</taxon>
        <taxon>Pseudomonadati</taxon>
        <taxon>Pseudomonadota</taxon>
        <taxon>Alphaproteobacteria</taxon>
        <taxon>Maricaulales</taxon>
        <taxon>Maricaulaceae</taxon>
        <taxon>Hyphobacterium</taxon>
    </lineage>
</organism>
<evidence type="ECO:0000313" key="3">
    <source>
        <dbReference type="EMBL" id="MFC2924843.1"/>
    </source>
</evidence>
<dbReference type="Pfam" id="PF09361">
    <property type="entry name" value="Phasin_2"/>
    <property type="match status" value="1"/>
</dbReference>
<keyword evidence="4" id="KW-1185">Reference proteome</keyword>
<feature type="region of interest" description="Disordered" evidence="1">
    <location>
        <begin position="24"/>
        <end position="97"/>
    </location>
</feature>
<evidence type="ECO:0000256" key="1">
    <source>
        <dbReference type="SAM" id="MobiDB-lite"/>
    </source>
</evidence>
<dbReference type="Proteomes" id="UP001595379">
    <property type="component" value="Unassembled WGS sequence"/>
</dbReference>
<dbReference type="EMBL" id="JBHRSV010000001">
    <property type="protein sequence ID" value="MFC2924843.1"/>
    <property type="molecule type" value="Genomic_DNA"/>
</dbReference>
<reference evidence="4" key="1">
    <citation type="journal article" date="2019" name="Int. J. Syst. Evol. Microbiol.">
        <title>The Global Catalogue of Microorganisms (GCM) 10K type strain sequencing project: providing services to taxonomists for standard genome sequencing and annotation.</title>
        <authorList>
            <consortium name="The Broad Institute Genomics Platform"/>
            <consortium name="The Broad Institute Genome Sequencing Center for Infectious Disease"/>
            <person name="Wu L."/>
            <person name="Ma J."/>
        </authorList>
    </citation>
    <scope>NUCLEOTIDE SEQUENCE [LARGE SCALE GENOMIC DNA]</scope>
    <source>
        <strain evidence="4">KCTC 52487</strain>
    </source>
</reference>
<dbReference type="RefSeq" id="WP_343163452.1">
    <property type="nucleotide sequence ID" value="NZ_JBHRSV010000001.1"/>
</dbReference>
<dbReference type="InterPro" id="IPR010127">
    <property type="entry name" value="Phasin_subfam-1"/>
</dbReference>
<dbReference type="NCBIfam" id="TIGR01841">
    <property type="entry name" value="phasin"/>
    <property type="match status" value="1"/>
</dbReference>
<proteinExistence type="predicted"/>
<evidence type="ECO:0000313" key="4">
    <source>
        <dbReference type="Proteomes" id="UP001595379"/>
    </source>
</evidence>
<feature type="compositionally biased region" description="Basic and acidic residues" evidence="1">
    <location>
        <begin position="48"/>
        <end position="61"/>
    </location>
</feature>
<sequence>MTENAAKTEPQIAVEAATETVKTTADAATETAKTTVTKTAAAPKKAAKTVEAKPARADRAKAVPTKKPARLKAAAKPKATSPRKGLKKMATSTKTARDTVETMTAAGNEAFKEGFEKTIKSFNEAGSFHKENLDAVIASATAAGKGAEKLNADTIAFAKKSMEDTVAASKALTSAKSVQEMVEVHTNFVKSSMDAYLAQINTVTDLYAGTVKDSMAPLNARVSAAVEMVQSQR</sequence>
<accession>A0ABV6ZTV5</accession>
<name>A0ABV6ZTV5_9PROT</name>
<feature type="domain" description="Phasin" evidence="2">
    <location>
        <begin position="127"/>
        <end position="222"/>
    </location>
</feature>
<gene>
    <name evidence="3" type="ORF">ACFOOR_01850</name>
</gene>
<feature type="compositionally biased region" description="Low complexity" evidence="1">
    <location>
        <begin position="24"/>
        <end position="44"/>
    </location>
</feature>
<evidence type="ECO:0000259" key="2">
    <source>
        <dbReference type="Pfam" id="PF09361"/>
    </source>
</evidence>